<feature type="compositionally biased region" description="Low complexity" evidence="4">
    <location>
        <begin position="297"/>
        <end position="311"/>
    </location>
</feature>
<dbReference type="AlphaFoldDB" id="A0A9W8HSU1"/>
<evidence type="ECO:0000256" key="3">
    <source>
        <dbReference type="ARBA" id="ARBA00023239"/>
    </source>
</evidence>
<dbReference type="SUPFAM" id="SSF51621">
    <property type="entry name" value="Phosphoenolpyruvate/pyruvate domain"/>
    <property type="match status" value="1"/>
</dbReference>
<dbReference type="GO" id="GO:0005737">
    <property type="term" value="C:cytoplasm"/>
    <property type="evidence" value="ECO:0007669"/>
    <property type="project" value="TreeGrafter"/>
</dbReference>
<feature type="compositionally biased region" description="Low complexity" evidence="4">
    <location>
        <begin position="343"/>
        <end position="358"/>
    </location>
</feature>
<dbReference type="InterPro" id="IPR050251">
    <property type="entry name" value="HpcH-HpaI_aldolase"/>
</dbReference>
<dbReference type="EMBL" id="JANBUM010000003">
    <property type="protein sequence ID" value="KAJ2788245.1"/>
    <property type="molecule type" value="Genomic_DNA"/>
</dbReference>
<protein>
    <recommendedName>
        <fullName evidence="5">HpcH/HpaI aldolase/citrate lyase domain-containing protein</fullName>
    </recommendedName>
</protein>
<proteinExistence type="inferred from homology"/>
<feature type="region of interest" description="Disordered" evidence="4">
    <location>
        <begin position="195"/>
        <end position="381"/>
    </location>
</feature>
<keyword evidence="3" id="KW-0456">Lyase</keyword>
<feature type="domain" description="HpcH/HpaI aldolase/citrate lyase" evidence="5">
    <location>
        <begin position="431"/>
        <end position="657"/>
    </location>
</feature>
<dbReference type="GO" id="GO:0046872">
    <property type="term" value="F:metal ion binding"/>
    <property type="evidence" value="ECO:0007669"/>
    <property type="project" value="UniProtKB-KW"/>
</dbReference>
<evidence type="ECO:0000256" key="4">
    <source>
        <dbReference type="SAM" id="MobiDB-lite"/>
    </source>
</evidence>
<reference evidence="6" key="1">
    <citation type="submission" date="2022-07" db="EMBL/GenBank/DDBJ databases">
        <title>Phylogenomic reconstructions and comparative analyses of Kickxellomycotina fungi.</title>
        <authorList>
            <person name="Reynolds N.K."/>
            <person name="Stajich J.E."/>
            <person name="Barry K."/>
            <person name="Grigoriev I.V."/>
            <person name="Crous P."/>
            <person name="Smith M.E."/>
        </authorList>
    </citation>
    <scope>NUCLEOTIDE SEQUENCE</scope>
    <source>
        <strain evidence="6">BCRC 34489</strain>
    </source>
</reference>
<comment type="caution">
    <text evidence="6">The sequence shown here is derived from an EMBL/GenBank/DDBJ whole genome shotgun (WGS) entry which is preliminary data.</text>
</comment>
<dbReference type="InterPro" id="IPR040442">
    <property type="entry name" value="Pyrv_kinase-like_dom_sf"/>
</dbReference>
<dbReference type="OrthoDB" id="1621678at2759"/>
<evidence type="ECO:0000259" key="5">
    <source>
        <dbReference type="Pfam" id="PF03328"/>
    </source>
</evidence>
<feature type="compositionally biased region" description="Low complexity" evidence="4">
    <location>
        <begin position="101"/>
        <end position="114"/>
    </location>
</feature>
<name>A0A9W8HSU1_9FUNG</name>
<keyword evidence="2" id="KW-0479">Metal-binding</keyword>
<dbReference type="Pfam" id="PF03328">
    <property type="entry name" value="HpcH_HpaI"/>
    <property type="match status" value="1"/>
</dbReference>
<feature type="compositionally biased region" description="Pro residues" evidence="4">
    <location>
        <begin position="209"/>
        <end position="221"/>
    </location>
</feature>
<feature type="region of interest" description="Disordered" evidence="4">
    <location>
        <begin position="523"/>
        <end position="551"/>
    </location>
</feature>
<feature type="compositionally biased region" description="Gly residues" evidence="4">
    <location>
        <begin position="160"/>
        <end position="171"/>
    </location>
</feature>
<feature type="region of interest" description="Disordered" evidence="4">
    <location>
        <begin position="97"/>
        <end position="171"/>
    </location>
</feature>
<dbReference type="Gene3D" id="3.20.20.60">
    <property type="entry name" value="Phosphoenolpyruvate-binding domains"/>
    <property type="match status" value="1"/>
</dbReference>
<dbReference type="PANTHER" id="PTHR30502">
    <property type="entry name" value="2-KETO-3-DEOXY-L-RHAMNONATE ALDOLASE"/>
    <property type="match status" value="1"/>
</dbReference>
<evidence type="ECO:0000256" key="2">
    <source>
        <dbReference type="ARBA" id="ARBA00022723"/>
    </source>
</evidence>
<feature type="compositionally biased region" description="Polar residues" evidence="4">
    <location>
        <begin position="195"/>
        <end position="205"/>
    </location>
</feature>
<evidence type="ECO:0000256" key="1">
    <source>
        <dbReference type="ARBA" id="ARBA00005568"/>
    </source>
</evidence>
<organism evidence="6 7">
    <name type="scientific">Coemansia interrupta</name>
    <dbReference type="NCBI Taxonomy" id="1126814"/>
    <lineage>
        <taxon>Eukaryota</taxon>
        <taxon>Fungi</taxon>
        <taxon>Fungi incertae sedis</taxon>
        <taxon>Zoopagomycota</taxon>
        <taxon>Kickxellomycotina</taxon>
        <taxon>Kickxellomycetes</taxon>
        <taxon>Kickxellales</taxon>
        <taxon>Kickxellaceae</taxon>
        <taxon>Coemansia</taxon>
    </lineage>
</organism>
<comment type="similarity">
    <text evidence="1">Belongs to the HpcH/HpaI aldolase family.</text>
</comment>
<feature type="compositionally biased region" description="Low complexity" evidence="4">
    <location>
        <begin position="371"/>
        <end position="380"/>
    </location>
</feature>
<feature type="compositionally biased region" description="Acidic residues" evidence="4">
    <location>
        <begin position="1"/>
        <end position="10"/>
    </location>
</feature>
<keyword evidence="7" id="KW-1185">Reference proteome</keyword>
<evidence type="ECO:0000313" key="6">
    <source>
        <dbReference type="EMBL" id="KAJ2788245.1"/>
    </source>
</evidence>
<dbReference type="Proteomes" id="UP001140172">
    <property type="component" value="Unassembled WGS sequence"/>
</dbReference>
<sequence length="673" mass="71044">MPSHSDEDDMTAASPEKPIRVVLETEPPARKPGRPRLDISAHFQDTGEMANHSHRFVWCIGCIKSGRPLYKRDRLPARGDLMQRHLQTCRYVSDEVRQKFRTSPRSSSASSAGDSKARKARIANIISESGSLRGSGVSGGVPMSTPTTGPRLPPITSSSGGSGGNSSGSSSGIGIGIGVGVGRSKLTTVVSRSGIGSTSTVTASLPATVPMPMPISTPLRPPYSLSRPATGGENQLPRIRSPQMRSATPIDLPSISRRSHPYLNRENHQSSASLRGSQTPGTPVMSPSLARTPPLPQHYYAQQQQQRNQPQQLPPPPLPLHPLYRDRSSSHGTSPVHHHIRQSSHSSPASVGSSIGMSEPMAATGGIRATPPSSNSASNPGTRYGEIRTPGGSNELQTPLTSTATISPVNNLRGKLQSGSATFGIVLNIPSPVTARLASRLGYDWACIDLEHSAHSASIMAEMVAAINSSGACAPLVRVPSHSSEWIKWAVDAGAQGIIIPGVKSREQMKHLVSVCSSASASSQKYRHSSPEGHMQQDGRHYYHSSHPQPHYGESAASTGGYADVIVIPQIDRPEAIDNIEDILSVPGVDAAFVRPQALPRGSLGVQTSDGPVGRALQAGRHYAVPIGIDSVDGSSGARACVRQGFQMVAVANDIDALASAAADQLRLARMSL</sequence>
<evidence type="ECO:0000313" key="7">
    <source>
        <dbReference type="Proteomes" id="UP001140172"/>
    </source>
</evidence>
<feature type="region of interest" description="Disordered" evidence="4">
    <location>
        <begin position="1"/>
        <end position="36"/>
    </location>
</feature>
<gene>
    <name evidence="6" type="ORF">GGI15_000050</name>
</gene>
<dbReference type="PANTHER" id="PTHR30502:SF0">
    <property type="entry name" value="PHOSPHOENOLPYRUVATE CARBOXYLASE FAMILY PROTEIN"/>
    <property type="match status" value="1"/>
</dbReference>
<dbReference type="InterPro" id="IPR005000">
    <property type="entry name" value="Aldolase/citrate-lyase_domain"/>
</dbReference>
<accession>A0A9W8HSU1</accession>
<dbReference type="InterPro" id="IPR015813">
    <property type="entry name" value="Pyrv/PenolPyrv_kinase-like_dom"/>
</dbReference>
<dbReference type="GO" id="GO:0016832">
    <property type="term" value="F:aldehyde-lyase activity"/>
    <property type="evidence" value="ECO:0007669"/>
    <property type="project" value="TreeGrafter"/>
</dbReference>
<feature type="compositionally biased region" description="Basic and acidic residues" evidence="4">
    <location>
        <begin position="529"/>
        <end position="541"/>
    </location>
</feature>
<feature type="compositionally biased region" description="Polar residues" evidence="4">
    <location>
        <begin position="269"/>
        <end position="281"/>
    </location>
</feature>